<reference evidence="1" key="1">
    <citation type="submission" date="2023-04" db="EMBL/GenBank/DDBJ databases">
        <title>Draft Genome sequencing of Naganishia species isolated from polar environments using Oxford Nanopore Technology.</title>
        <authorList>
            <person name="Leo P."/>
            <person name="Venkateswaran K."/>
        </authorList>
    </citation>
    <scope>NUCLEOTIDE SEQUENCE</scope>
    <source>
        <strain evidence="1">MNA-CCFEE 5425</strain>
    </source>
</reference>
<sequence length="135" mass="14632">MSPLIQSGQITTMILSYVGTNKKLQDAYLAGKITLELGPQGTIAERLRAGGAGVPAVYTPTGAGTFVETGGIPRRLSLKEEGKKQTVVLEGKRKEVREFDGKRYLLEPAIKGDVAIIRAWKVDKAGNCVFRLVRC</sequence>
<comment type="caution">
    <text evidence="1">The sequence shown here is derived from an EMBL/GenBank/DDBJ whole genome shotgun (WGS) entry which is preliminary data.</text>
</comment>
<protein>
    <submittedName>
        <fullName evidence="1">Uncharacterized protein</fullName>
    </submittedName>
</protein>
<proteinExistence type="predicted"/>
<dbReference type="Proteomes" id="UP001243375">
    <property type="component" value="Unassembled WGS sequence"/>
</dbReference>
<evidence type="ECO:0000313" key="2">
    <source>
        <dbReference type="Proteomes" id="UP001243375"/>
    </source>
</evidence>
<keyword evidence="2" id="KW-1185">Reference proteome</keyword>
<accession>A0ACC2XF07</accession>
<organism evidence="1 2">
    <name type="scientific">Naganishia vaughanmartiniae</name>
    <dbReference type="NCBI Taxonomy" id="1424756"/>
    <lineage>
        <taxon>Eukaryota</taxon>
        <taxon>Fungi</taxon>
        <taxon>Dikarya</taxon>
        <taxon>Basidiomycota</taxon>
        <taxon>Agaricomycotina</taxon>
        <taxon>Tremellomycetes</taxon>
        <taxon>Filobasidiales</taxon>
        <taxon>Filobasidiaceae</taxon>
        <taxon>Naganishia</taxon>
    </lineage>
</organism>
<gene>
    <name evidence="1" type="ORF">QFC22_002049</name>
</gene>
<evidence type="ECO:0000313" key="1">
    <source>
        <dbReference type="EMBL" id="KAJ9122620.1"/>
    </source>
</evidence>
<name>A0ACC2XF07_9TREE</name>
<dbReference type="EMBL" id="JASBWU010000004">
    <property type="protein sequence ID" value="KAJ9122620.1"/>
    <property type="molecule type" value="Genomic_DNA"/>
</dbReference>